<sequence>MRVVVISGLSGAGKSTALAHLEDLGYFAVDNLPPALWAELVPTLEAAGVRRVALGIDVRARAFLDAAPAAIDALAGAGAEPVLVFLEARPEVLLARYNLTRRAHPLRGGHLLREIEAERRLLAPLRGRADWILDTSETGPGELGERLAQLLGEERPFVLRLISFGYKWGPPQVADLLLDVRALPNPHWDEALRPRSGTDPEVAAYVFTAEAEPYYRALRETAARAAAAARAAGRSGYTVAVGCTGGRHRSVAVVERLARELGEDFEVEREHRDVGKEG</sequence>
<keyword evidence="2 4" id="KW-0067">ATP-binding</keyword>
<comment type="caution">
    <text evidence="7">The sequence shown here is derived from an EMBL/GenBank/DDBJ whole genome shotgun (WGS) entry which is preliminary data.</text>
</comment>
<feature type="binding site" evidence="4">
    <location>
        <begin position="57"/>
        <end position="60"/>
    </location>
    <ligand>
        <name>GTP</name>
        <dbReference type="ChEBI" id="CHEBI:37565"/>
    </ligand>
</feature>
<evidence type="ECO:0000256" key="3">
    <source>
        <dbReference type="ARBA" id="ARBA00023134"/>
    </source>
</evidence>
<keyword evidence="1 4" id="KW-0547">Nucleotide-binding</keyword>
<dbReference type="AlphaFoldDB" id="A0A7C5WVC0"/>
<evidence type="ECO:0000256" key="1">
    <source>
        <dbReference type="ARBA" id="ARBA00022741"/>
    </source>
</evidence>
<dbReference type="PANTHER" id="PTHR30448:SF0">
    <property type="entry name" value="RNASE ADAPTER PROTEIN RAPZ"/>
    <property type="match status" value="1"/>
</dbReference>
<dbReference type="NCBIfam" id="NF003828">
    <property type="entry name" value="PRK05416.1"/>
    <property type="match status" value="1"/>
</dbReference>
<dbReference type="Proteomes" id="UP000886105">
    <property type="component" value="Unassembled WGS sequence"/>
</dbReference>
<dbReference type="InterPro" id="IPR027417">
    <property type="entry name" value="P-loop_NTPase"/>
</dbReference>
<accession>A0A7C5WVC0</accession>
<protein>
    <submittedName>
        <fullName evidence="7">RNase adapter RapZ</fullName>
    </submittedName>
</protein>
<dbReference type="GO" id="GO:0005525">
    <property type="term" value="F:GTP binding"/>
    <property type="evidence" value="ECO:0007669"/>
    <property type="project" value="UniProtKB-UniRule"/>
</dbReference>
<dbReference type="Gene3D" id="3.40.50.300">
    <property type="entry name" value="P-loop containing nucleotide triphosphate hydrolases"/>
    <property type="match status" value="1"/>
</dbReference>
<dbReference type="PANTHER" id="PTHR30448">
    <property type="entry name" value="RNASE ADAPTER PROTEIN RAPZ"/>
    <property type="match status" value="1"/>
</dbReference>
<dbReference type="PIRSF" id="PIRSF005052">
    <property type="entry name" value="P-loopkin"/>
    <property type="match status" value="1"/>
</dbReference>
<dbReference type="InterPro" id="IPR053931">
    <property type="entry name" value="RapZ_C"/>
</dbReference>
<dbReference type="HAMAP" id="MF_00636">
    <property type="entry name" value="RapZ_like"/>
    <property type="match status" value="1"/>
</dbReference>
<dbReference type="Pfam" id="PF03668">
    <property type="entry name" value="RapZ-like_N"/>
    <property type="match status" value="1"/>
</dbReference>
<evidence type="ECO:0000313" key="7">
    <source>
        <dbReference type="EMBL" id="HHO57576.1"/>
    </source>
</evidence>
<evidence type="ECO:0000256" key="2">
    <source>
        <dbReference type="ARBA" id="ARBA00022840"/>
    </source>
</evidence>
<dbReference type="GO" id="GO:0005524">
    <property type="term" value="F:ATP binding"/>
    <property type="evidence" value="ECO:0007669"/>
    <property type="project" value="UniProtKB-UniRule"/>
</dbReference>
<dbReference type="Pfam" id="PF22740">
    <property type="entry name" value="PapZ_C"/>
    <property type="match status" value="1"/>
</dbReference>
<evidence type="ECO:0000259" key="5">
    <source>
        <dbReference type="Pfam" id="PF03668"/>
    </source>
</evidence>
<gene>
    <name evidence="7" type="primary">rapZ</name>
    <name evidence="7" type="ORF">ENJ85_00215</name>
</gene>
<name>A0A7C5WVC0_9DEIN</name>
<feature type="domain" description="RapZ-like N-terminal" evidence="5">
    <location>
        <begin position="1"/>
        <end position="152"/>
    </location>
</feature>
<feature type="domain" description="RapZ C-terminal" evidence="6">
    <location>
        <begin position="159"/>
        <end position="274"/>
    </location>
</feature>
<evidence type="ECO:0000259" key="6">
    <source>
        <dbReference type="Pfam" id="PF22740"/>
    </source>
</evidence>
<reference evidence="7" key="1">
    <citation type="journal article" date="2020" name="mSystems">
        <title>Genome- and Community-Level Interaction Insights into Carbon Utilization and Element Cycling Functions of Hydrothermarchaeota in Hydrothermal Sediment.</title>
        <authorList>
            <person name="Zhou Z."/>
            <person name="Liu Y."/>
            <person name="Xu W."/>
            <person name="Pan J."/>
            <person name="Luo Z.H."/>
            <person name="Li M."/>
        </authorList>
    </citation>
    <scope>NUCLEOTIDE SEQUENCE [LARGE SCALE GENOMIC DNA]</scope>
    <source>
        <strain evidence="7">HyVt-523</strain>
    </source>
</reference>
<evidence type="ECO:0000256" key="4">
    <source>
        <dbReference type="HAMAP-Rule" id="MF_00636"/>
    </source>
</evidence>
<keyword evidence="3 4" id="KW-0342">GTP-binding</keyword>
<organism evidence="7">
    <name type="scientific">Oceanithermus profundus</name>
    <dbReference type="NCBI Taxonomy" id="187137"/>
    <lineage>
        <taxon>Bacteria</taxon>
        <taxon>Thermotogati</taxon>
        <taxon>Deinococcota</taxon>
        <taxon>Deinococci</taxon>
        <taxon>Thermales</taxon>
        <taxon>Thermaceae</taxon>
        <taxon>Oceanithermus</taxon>
    </lineage>
</organism>
<dbReference type="InterPro" id="IPR053930">
    <property type="entry name" value="RapZ-like_N"/>
</dbReference>
<dbReference type="EMBL" id="DRNZ01000016">
    <property type="protein sequence ID" value="HHO57576.1"/>
    <property type="molecule type" value="Genomic_DNA"/>
</dbReference>
<feature type="binding site" evidence="4">
    <location>
        <begin position="8"/>
        <end position="15"/>
    </location>
    <ligand>
        <name>ATP</name>
        <dbReference type="ChEBI" id="CHEBI:30616"/>
    </ligand>
</feature>
<dbReference type="InterPro" id="IPR005337">
    <property type="entry name" value="RapZ-like"/>
</dbReference>
<dbReference type="SUPFAM" id="SSF52540">
    <property type="entry name" value="P-loop containing nucleoside triphosphate hydrolases"/>
    <property type="match status" value="1"/>
</dbReference>
<proteinExistence type="inferred from homology"/>